<evidence type="ECO:0000256" key="7">
    <source>
        <dbReference type="SAM" id="Phobius"/>
    </source>
</evidence>
<accession>A0A4R1N2D8</accession>
<feature type="transmembrane region" description="Helical" evidence="7">
    <location>
        <begin position="44"/>
        <end position="64"/>
    </location>
</feature>
<keyword evidence="5" id="KW-0408">Iron</keyword>
<feature type="transmembrane region" description="Helical" evidence="7">
    <location>
        <begin position="168"/>
        <end position="187"/>
    </location>
</feature>
<evidence type="ECO:0000256" key="3">
    <source>
        <dbReference type="ARBA" id="ARBA00022692"/>
    </source>
</evidence>
<keyword evidence="2" id="KW-0813">Transport</keyword>
<evidence type="ECO:0000313" key="10">
    <source>
        <dbReference type="Proteomes" id="UP000295673"/>
    </source>
</evidence>
<feature type="transmembrane region" description="Helical" evidence="7">
    <location>
        <begin position="115"/>
        <end position="134"/>
    </location>
</feature>
<keyword evidence="3 7" id="KW-0812">Transmembrane</keyword>
<reference evidence="9 10" key="1">
    <citation type="submission" date="2019-03" db="EMBL/GenBank/DDBJ databases">
        <title>Genomic Encyclopedia of Archaeal and Bacterial Type Strains, Phase II (KMG-II): from individual species to whole genera.</title>
        <authorList>
            <person name="Goeker M."/>
        </authorList>
    </citation>
    <scope>NUCLEOTIDE SEQUENCE [LARGE SCALE GENOMIC DNA]</scope>
    <source>
        <strain evidence="9 10">DSM 26433</strain>
    </source>
</reference>
<dbReference type="InterPro" id="IPR022837">
    <property type="entry name" value="MsrQ-like"/>
</dbReference>
<dbReference type="GO" id="GO:0005886">
    <property type="term" value="C:plasma membrane"/>
    <property type="evidence" value="ECO:0007669"/>
    <property type="project" value="TreeGrafter"/>
</dbReference>
<dbReference type="GO" id="GO:0020037">
    <property type="term" value="F:heme binding"/>
    <property type="evidence" value="ECO:0007669"/>
    <property type="project" value="TreeGrafter"/>
</dbReference>
<organism evidence="9 10">
    <name type="scientific">Shimia isoporae</name>
    <dbReference type="NCBI Taxonomy" id="647720"/>
    <lineage>
        <taxon>Bacteria</taxon>
        <taxon>Pseudomonadati</taxon>
        <taxon>Pseudomonadota</taxon>
        <taxon>Alphaproteobacteria</taxon>
        <taxon>Rhodobacterales</taxon>
        <taxon>Roseobacteraceae</taxon>
    </lineage>
</organism>
<evidence type="ECO:0000256" key="4">
    <source>
        <dbReference type="ARBA" id="ARBA00022989"/>
    </source>
</evidence>
<comment type="caution">
    <text evidence="9">The sequence shown here is derived from an EMBL/GenBank/DDBJ whole genome shotgun (WGS) entry which is preliminary data.</text>
</comment>
<dbReference type="GO" id="GO:0010181">
    <property type="term" value="F:FMN binding"/>
    <property type="evidence" value="ECO:0007669"/>
    <property type="project" value="TreeGrafter"/>
</dbReference>
<keyword evidence="10" id="KW-1185">Reference proteome</keyword>
<keyword evidence="6 7" id="KW-0472">Membrane</keyword>
<dbReference type="PANTHER" id="PTHR36964">
    <property type="entry name" value="PROTEIN-METHIONINE-SULFOXIDE REDUCTASE HEME-BINDING SUBUNIT MSRQ"/>
    <property type="match status" value="1"/>
</dbReference>
<dbReference type="GO" id="GO:0016679">
    <property type="term" value="F:oxidoreductase activity, acting on diphenols and related substances as donors"/>
    <property type="evidence" value="ECO:0007669"/>
    <property type="project" value="TreeGrafter"/>
</dbReference>
<sequence>MTSRFSPYGLWTLFALPLIAWSWMAMTSTNPRIVHMLVHPTGEWSARLLIITMMITPLAMLFKGKGWTRWLKKNRRYFGVAAFAYAALHTVFYLIDRGSLPRIINHLDRTWIWTGWVAFVIFIPLAVTSTDAWVRKLGTWWKPLQRWTYVAALFTLVHWAALHDWKEPAAAIVHFAPLAALEAYRLWYWYLRPRPARAA</sequence>
<protein>
    <submittedName>
        <fullName evidence="9">Sulfoxide reductase heme-binding subunit YedZ</fullName>
    </submittedName>
</protein>
<feature type="domain" description="Ferric oxidoreductase" evidence="8">
    <location>
        <begin position="41"/>
        <end position="155"/>
    </location>
</feature>
<evidence type="ECO:0000256" key="5">
    <source>
        <dbReference type="ARBA" id="ARBA00023004"/>
    </source>
</evidence>
<dbReference type="Proteomes" id="UP000295673">
    <property type="component" value="Unassembled WGS sequence"/>
</dbReference>
<dbReference type="EMBL" id="SMGR01000003">
    <property type="protein sequence ID" value="TCL00541.1"/>
    <property type="molecule type" value="Genomic_DNA"/>
</dbReference>
<evidence type="ECO:0000256" key="1">
    <source>
        <dbReference type="ARBA" id="ARBA00004141"/>
    </source>
</evidence>
<keyword evidence="4 7" id="KW-1133">Transmembrane helix</keyword>
<dbReference type="InterPro" id="IPR013130">
    <property type="entry name" value="Fe3_Rdtase_TM_dom"/>
</dbReference>
<dbReference type="PANTHER" id="PTHR36964:SF1">
    <property type="entry name" value="PROTEIN-METHIONINE-SULFOXIDE REDUCTASE HEME-BINDING SUBUNIT MSRQ"/>
    <property type="match status" value="1"/>
</dbReference>
<evidence type="ECO:0000256" key="6">
    <source>
        <dbReference type="ARBA" id="ARBA00023136"/>
    </source>
</evidence>
<name>A0A4R1N2D8_9RHOB</name>
<evidence type="ECO:0000259" key="8">
    <source>
        <dbReference type="Pfam" id="PF01794"/>
    </source>
</evidence>
<dbReference type="RefSeq" id="WP_132861310.1">
    <property type="nucleotide sequence ID" value="NZ_SMGR01000003.1"/>
</dbReference>
<feature type="transmembrane region" description="Helical" evidence="7">
    <location>
        <begin position="7"/>
        <end position="24"/>
    </location>
</feature>
<dbReference type="OrthoDB" id="9788328at2"/>
<dbReference type="AlphaFoldDB" id="A0A4R1N2D8"/>
<evidence type="ECO:0000313" key="9">
    <source>
        <dbReference type="EMBL" id="TCL00541.1"/>
    </source>
</evidence>
<dbReference type="Pfam" id="PF01794">
    <property type="entry name" value="Ferric_reduct"/>
    <property type="match status" value="1"/>
</dbReference>
<feature type="transmembrane region" description="Helical" evidence="7">
    <location>
        <begin position="146"/>
        <end position="162"/>
    </location>
</feature>
<comment type="subcellular location">
    <subcellularLocation>
        <location evidence="1">Membrane</location>
        <topology evidence="1">Multi-pass membrane protein</topology>
    </subcellularLocation>
</comment>
<gene>
    <name evidence="9" type="ORF">BXY66_3184</name>
</gene>
<feature type="transmembrane region" description="Helical" evidence="7">
    <location>
        <begin position="76"/>
        <end position="95"/>
    </location>
</feature>
<proteinExistence type="predicted"/>
<evidence type="ECO:0000256" key="2">
    <source>
        <dbReference type="ARBA" id="ARBA00022448"/>
    </source>
</evidence>